<keyword evidence="3" id="KW-1185">Reference proteome</keyword>
<sequence>MSAVSTIKSTLITSAVILTSGVLFNPNAAQAAALKGSFQINSADTTINLNNKGIDFTNELTDPLGEVGITSATGSFEDFGSAFIKDINFSESSIENFLDLSADAPGSNSADGISTFDLTSHSGLQVSQTVSGILGINFGFSGLFTSDDNQTSLGTGVLTFQLAEAGITVESFQRRLEDGETFEGITFSGAALTVQPVPESSTTVGLLAVAGMASFMLRKRLA</sequence>
<protein>
    <recommendedName>
        <fullName evidence="4">PEP-CTERM protein-sorting domain-containing protein</fullName>
    </recommendedName>
</protein>
<evidence type="ECO:0008006" key="4">
    <source>
        <dbReference type="Google" id="ProtNLM"/>
    </source>
</evidence>
<dbReference type="AlphaFoldDB" id="A0A1L9QLZ3"/>
<keyword evidence="1" id="KW-0732">Signal</keyword>
<reference evidence="2" key="1">
    <citation type="submission" date="2016-10" db="EMBL/GenBank/DDBJ databases">
        <title>CRISPR-Cas defence system in Roseofilum reptotaenium: evidence of a bacteriophage-cyanobacterium arms race in the coral black band disease.</title>
        <authorList>
            <person name="Buerger P."/>
            <person name="Wood-Charlson E.M."/>
            <person name="Weynberg K.D."/>
            <person name="Willis B."/>
            <person name="Van Oppen M.J."/>
        </authorList>
    </citation>
    <scope>NUCLEOTIDE SEQUENCE [LARGE SCALE GENOMIC DNA]</scope>
    <source>
        <strain evidence="2">AO1-A</strain>
    </source>
</reference>
<gene>
    <name evidence="2" type="ORF">BI308_21120</name>
</gene>
<dbReference type="Proteomes" id="UP000183940">
    <property type="component" value="Unassembled WGS sequence"/>
</dbReference>
<proteinExistence type="predicted"/>
<dbReference type="InterPro" id="IPR013424">
    <property type="entry name" value="Ice-binding_C"/>
</dbReference>
<feature type="signal peptide" evidence="1">
    <location>
        <begin position="1"/>
        <end position="31"/>
    </location>
</feature>
<name>A0A1L9QLZ3_9CYAN</name>
<evidence type="ECO:0000256" key="1">
    <source>
        <dbReference type="SAM" id="SignalP"/>
    </source>
</evidence>
<dbReference type="EMBL" id="MLAW01000049">
    <property type="protein sequence ID" value="OJJ19813.1"/>
    <property type="molecule type" value="Genomic_DNA"/>
</dbReference>
<comment type="caution">
    <text evidence="2">The sequence shown here is derived from an EMBL/GenBank/DDBJ whole genome shotgun (WGS) entry which is preliminary data.</text>
</comment>
<accession>A0A1L9QLZ3</accession>
<dbReference type="NCBIfam" id="TIGR02595">
    <property type="entry name" value="PEP_CTERM"/>
    <property type="match status" value="1"/>
</dbReference>
<evidence type="ECO:0000313" key="3">
    <source>
        <dbReference type="Proteomes" id="UP000183940"/>
    </source>
</evidence>
<feature type="chain" id="PRO_5013109569" description="PEP-CTERM protein-sorting domain-containing protein" evidence="1">
    <location>
        <begin position="32"/>
        <end position="222"/>
    </location>
</feature>
<evidence type="ECO:0000313" key="2">
    <source>
        <dbReference type="EMBL" id="OJJ19813.1"/>
    </source>
</evidence>
<organism evidence="2 3">
    <name type="scientific">Roseofilum reptotaenium AO1-A</name>
    <dbReference type="NCBI Taxonomy" id="1925591"/>
    <lineage>
        <taxon>Bacteria</taxon>
        <taxon>Bacillati</taxon>
        <taxon>Cyanobacteriota</taxon>
        <taxon>Cyanophyceae</taxon>
        <taxon>Desertifilales</taxon>
        <taxon>Desertifilaceae</taxon>
        <taxon>Roseofilum</taxon>
    </lineage>
</organism>